<organism evidence="1 2">
    <name type="scientific">Ephemerocybe angulata</name>
    <dbReference type="NCBI Taxonomy" id="980116"/>
    <lineage>
        <taxon>Eukaryota</taxon>
        <taxon>Fungi</taxon>
        <taxon>Dikarya</taxon>
        <taxon>Basidiomycota</taxon>
        <taxon>Agaricomycotina</taxon>
        <taxon>Agaricomycetes</taxon>
        <taxon>Agaricomycetidae</taxon>
        <taxon>Agaricales</taxon>
        <taxon>Agaricineae</taxon>
        <taxon>Psathyrellaceae</taxon>
        <taxon>Ephemerocybe</taxon>
    </lineage>
</organism>
<sequence>MPKLRSQTSQSRVGSEPYPSLIVLQHKEHKVIVKLPTTQPDSFYRHLQKEAIKVLDVGRNSSDITLWTTESSASPFILEPQVRTPGATVSTKIPNRGMLTPGYLDVLGDMSERKR</sequence>
<keyword evidence="2" id="KW-1185">Reference proteome</keyword>
<comment type="caution">
    <text evidence="1">The sequence shown here is derived from an EMBL/GenBank/DDBJ whole genome shotgun (WGS) entry which is preliminary data.</text>
</comment>
<proteinExistence type="predicted"/>
<dbReference type="EMBL" id="JACGCI010000178">
    <property type="protein sequence ID" value="KAF6742636.1"/>
    <property type="molecule type" value="Genomic_DNA"/>
</dbReference>
<name>A0A8H6HB92_9AGAR</name>
<evidence type="ECO:0000313" key="1">
    <source>
        <dbReference type="EMBL" id="KAF6742636.1"/>
    </source>
</evidence>
<protein>
    <submittedName>
        <fullName evidence="1">Uncharacterized protein</fullName>
    </submittedName>
</protein>
<reference evidence="1 2" key="1">
    <citation type="submission" date="2020-07" db="EMBL/GenBank/DDBJ databases">
        <title>Comparative genomics of pyrophilous fungi reveals a link between fire events and developmental genes.</title>
        <authorList>
            <consortium name="DOE Joint Genome Institute"/>
            <person name="Steindorff A.S."/>
            <person name="Carver A."/>
            <person name="Calhoun S."/>
            <person name="Stillman K."/>
            <person name="Liu H."/>
            <person name="Lipzen A."/>
            <person name="Pangilinan J."/>
            <person name="Labutti K."/>
            <person name="Bruns T.D."/>
            <person name="Grigoriev I.V."/>
        </authorList>
    </citation>
    <scope>NUCLEOTIDE SEQUENCE [LARGE SCALE GENOMIC DNA]</scope>
    <source>
        <strain evidence="1 2">CBS 144469</strain>
    </source>
</reference>
<dbReference type="Proteomes" id="UP000521943">
    <property type="component" value="Unassembled WGS sequence"/>
</dbReference>
<evidence type="ECO:0000313" key="2">
    <source>
        <dbReference type="Proteomes" id="UP000521943"/>
    </source>
</evidence>
<gene>
    <name evidence="1" type="ORF">DFP72DRAFT_1179100</name>
</gene>
<accession>A0A8H6HB92</accession>
<dbReference type="AlphaFoldDB" id="A0A8H6HB92"/>